<protein>
    <submittedName>
        <fullName evidence="1">Uncharacterized protein</fullName>
    </submittedName>
</protein>
<name>A0ABM8GWF6_9MICO</name>
<evidence type="ECO:0000313" key="2">
    <source>
        <dbReference type="Proteomes" id="UP001321486"/>
    </source>
</evidence>
<reference evidence="2" key="1">
    <citation type="journal article" date="2019" name="Int. J. Syst. Evol. Microbiol.">
        <title>The Global Catalogue of Microorganisms (GCM) 10K type strain sequencing project: providing services to taxonomists for standard genome sequencing and annotation.</title>
        <authorList>
            <consortium name="The Broad Institute Genomics Platform"/>
            <consortium name="The Broad Institute Genome Sequencing Center for Infectious Disease"/>
            <person name="Wu L."/>
            <person name="Ma J."/>
        </authorList>
    </citation>
    <scope>NUCLEOTIDE SEQUENCE [LARGE SCALE GENOMIC DNA]</scope>
    <source>
        <strain evidence="2">NBRC 108728</strain>
    </source>
</reference>
<sequence length="144" mass="15459">MSGTLTVVSASIIVHTSPDTEAGRQEAQHVYRMTARKHPDKLVQLKLARPDRSVALIAFNQQPSVDFDLTQSDIRLLTLALNVLNNAIANPAYAPWAPLAANEAVDPLASREGTTAAIDRLAAGFEGIRFTQPPATLAPAHPRS</sequence>
<keyword evidence="1" id="KW-0614">Plasmid</keyword>
<evidence type="ECO:0000313" key="1">
    <source>
        <dbReference type="EMBL" id="BDZ52820.1"/>
    </source>
</evidence>
<proteinExistence type="predicted"/>
<dbReference type="RefSeq" id="WP_286347103.1">
    <property type="nucleotide sequence ID" value="NZ_AP027733.1"/>
</dbReference>
<organism evidence="1 2">
    <name type="scientific">Frondihabitans sucicola</name>
    <dbReference type="NCBI Taxonomy" id="1268041"/>
    <lineage>
        <taxon>Bacteria</taxon>
        <taxon>Bacillati</taxon>
        <taxon>Actinomycetota</taxon>
        <taxon>Actinomycetes</taxon>
        <taxon>Micrococcales</taxon>
        <taxon>Microbacteriaceae</taxon>
        <taxon>Frondihabitans</taxon>
    </lineage>
</organism>
<geneLocation type="plasmid" evidence="1 2">
    <name>pNBRC108728a</name>
</geneLocation>
<dbReference type="EMBL" id="AP027733">
    <property type="protein sequence ID" value="BDZ52820.1"/>
    <property type="molecule type" value="Genomic_DNA"/>
</dbReference>
<gene>
    <name evidence="1" type="ORF">GCM10025867_50610</name>
</gene>
<dbReference type="Proteomes" id="UP001321486">
    <property type="component" value="Plasmid pNBRC108728a"/>
</dbReference>
<accession>A0ABM8GWF6</accession>
<keyword evidence="2" id="KW-1185">Reference proteome</keyword>